<keyword evidence="8" id="KW-0472">Membrane</keyword>
<dbReference type="Pfam" id="PF02518">
    <property type="entry name" value="HATPase_c"/>
    <property type="match status" value="1"/>
</dbReference>
<feature type="transmembrane region" description="Helical" evidence="8">
    <location>
        <begin position="288"/>
        <end position="310"/>
    </location>
</feature>
<dbReference type="InterPro" id="IPR005467">
    <property type="entry name" value="His_kinase_dom"/>
</dbReference>
<evidence type="ECO:0000313" key="10">
    <source>
        <dbReference type="EMBL" id="SOD95269.1"/>
    </source>
</evidence>
<organism evidence="10 11">
    <name type="scientific">Caenispirillum bisanense</name>
    <dbReference type="NCBI Taxonomy" id="414052"/>
    <lineage>
        <taxon>Bacteria</taxon>
        <taxon>Pseudomonadati</taxon>
        <taxon>Pseudomonadota</taxon>
        <taxon>Alphaproteobacteria</taxon>
        <taxon>Rhodospirillales</taxon>
        <taxon>Novispirillaceae</taxon>
        <taxon>Caenispirillum</taxon>
    </lineage>
</organism>
<keyword evidence="6 10" id="KW-0418">Kinase</keyword>
<keyword evidence="8" id="KW-1133">Transmembrane helix</keyword>
<accession>A0A286GJH3</accession>
<evidence type="ECO:0000259" key="9">
    <source>
        <dbReference type="PROSITE" id="PS50109"/>
    </source>
</evidence>
<evidence type="ECO:0000256" key="3">
    <source>
        <dbReference type="ARBA" id="ARBA00022553"/>
    </source>
</evidence>
<dbReference type="GO" id="GO:0005524">
    <property type="term" value="F:ATP binding"/>
    <property type="evidence" value="ECO:0007669"/>
    <property type="project" value="UniProtKB-KW"/>
</dbReference>
<dbReference type="PANTHER" id="PTHR41523">
    <property type="entry name" value="TWO-COMPONENT SYSTEM SENSOR PROTEIN"/>
    <property type="match status" value="1"/>
</dbReference>
<dbReference type="Gene3D" id="3.30.565.10">
    <property type="entry name" value="Histidine kinase-like ATPase, C-terminal domain"/>
    <property type="match status" value="1"/>
</dbReference>
<feature type="domain" description="Histidine kinase" evidence="9">
    <location>
        <begin position="354"/>
        <end position="551"/>
    </location>
</feature>
<name>A0A286GJH3_9PROT</name>
<keyword evidence="8" id="KW-0812">Transmembrane</keyword>
<evidence type="ECO:0000256" key="6">
    <source>
        <dbReference type="ARBA" id="ARBA00022777"/>
    </source>
</evidence>
<protein>
    <recommendedName>
        <fullName evidence="2">histidine kinase</fullName>
        <ecNumber evidence="2">2.7.13.3</ecNumber>
    </recommendedName>
</protein>
<gene>
    <name evidence="10" type="ORF">SAMN05421508_104283</name>
</gene>
<comment type="catalytic activity">
    <reaction evidence="1">
        <text>ATP + protein L-histidine = ADP + protein N-phospho-L-histidine.</text>
        <dbReference type="EC" id="2.7.13.3"/>
    </reaction>
</comment>
<reference evidence="11" key="1">
    <citation type="submission" date="2017-09" db="EMBL/GenBank/DDBJ databases">
        <authorList>
            <person name="Varghese N."/>
            <person name="Submissions S."/>
        </authorList>
    </citation>
    <scope>NUCLEOTIDE SEQUENCE [LARGE SCALE GENOMIC DNA]</scope>
    <source>
        <strain evidence="11">USBA 140</strain>
    </source>
</reference>
<dbReference type="CDD" id="cd12914">
    <property type="entry name" value="PDC1_DGC_like"/>
    <property type="match status" value="1"/>
</dbReference>
<dbReference type="SMART" id="SM00387">
    <property type="entry name" value="HATPase_c"/>
    <property type="match status" value="1"/>
</dbReference>
<dbReference type="CDD" id="cd12915">
    <property type="entry name" value="PDC2_DGC_like"/>
    <property type="match status" value="1"/>
</dbReference>
<keyword evidence="5" id="KW-0547">Nucleotide-binding</keyword>
<evidence type="ECO:0000256" key="7">
    <source>
        <dbReference type="ARBA" id="ARBA00022840"/>
    </source>
</evidence>
<evidence type="ECO:0000256" key="4">
    <source>
        <dbReference type="ARBA" id="ARBA00022679"/>
    </source>
</evidence>
<keyword evidence="4" id="KW-0808">Transferase</keyword>
<keyword evidence="7" id="KW-0067">ATP-binding</keyword>
<dbReference type="Pfam" id="PF22588">
    <property type="entry name" value="dCache_1_like"/>
    <property type="match status" value="1"/>
</dbReference>
<dbReference type="InterPro" id="IPR054327">
    <property type="entry name" value="His-kinase-like_sensor"/>
</dbReference>
<dbReference type="SUPFAM" id="SSF55874">
    <property type="entry name" value="ATPase domain of HSP90 chaperone/DNA topoisomerase II/histidine kinase"/>
    <property type="match status" value="1"/>
</dbReference>
<dbReference type="InterPro" id="IPR036890">
    <property type="entry name" value="HATPase_C_sf"/>
</dbReference>
<dbReference type="EC" id="2.7.13.3" evidence="2"/>
<dbReference type="PANTHER" id="PTHR41523:SF8">
    <property type="entry name" value="ETHYLENE RESPONSE SENSOR PROTEIN"/>
    <property type="match status" value="1"/>
</dbReference>
<keyword evidence="11" id="KW-1185">Reference proteome</keyword>
<evidence type="ECO:0000313" key="11">
    <source>
        <dbReference type="Proteomes" id="UP000219621"/>
    </source>
</evidence>
<proteinExistence type="predicted"/>
<evidence type="ECO:0000256" key="1">
    <source>
        <dbReference type="ARBA" id="ARBA00000085"/>
    </source>
</evidence>
<evidence type="ECO:0000256" key="2">
    <source>
        <dbReference type="ARBA" id="ARBA00012438"/>
    </source>
</evidence>
<dbReference type="Pfam" id="PF07568">
    <property type="entry name" value="HisKA_2"/>
    <property type="match status" value="1"/>
</dbReference>
<sequence>MTPTRAILALAALFVAATLAAWGVFVVTDHDRAMRDARQELTVMAGLLAEHTHRTLQAVDLLLQRLERQVARYGMDRLRGDEDAFEELAALAGTLPQVASLWVLGPDGRVIANSLSQTGEGSSLADREYFSVLRQGAAEPWIGNLMDPESPVPSFFSMSRRIRPAGTADARGGPAPDFAGVVLAALHLEYFRRFYRDLRLPGGSTLALLRDDATLLLREPPVPEVVGKRVPGALGDLSPERPISVRVENSPIDGVERLVVRQRVADASTVVLASRPMRTILANWRERLAYTGVLVAVLLVAVATLVPIGLRAVRTESRLREEVHLANVGLEQAVALRTAELERALADKNLLLSEVYHRVKNNLQLVEALLSMQSARLSDEQGREAFAATRRRINTLGLVHQQLLQAGDLATLDLQVFLSALCGNISFGFGAEERGIDVAVSADPVVLDLDRAIPLGLLVNELVSNAFKHAFPDGGGGAVTVTATRRADGGLILEVADTGVGWAPTPEGGPEGPVRSSGDRIIRALVAQLGGGMTVTRERGTDVRVDLPDLETAHGR</sequence>
<dbReference type="AlphaFoldDB" id="A0A286GJH3"/>
<dbReference type="EMBL" id="OCNJ01000004">
    <property type="protein sequence ID" value="SOD95269.1"/>
    <property type="molecule type" value="Genomic_DNA"/>
</dbReference>
<dbReference type="OrthoDB" id="9767435at2"/>
<dbReference type="InterPro" id="IPR003594">
    <property type="entry name" value="HATPase_dom"/>
</dbReference>
<dbReference type="RefSeq" id="WP_097279237.1">
    <property type="nucleotide sequence ID" value="NZ_OCNJ01000004.1"/>
</dbReference>
<evidence type="ECO:0000256" key="8">
    <source>
        <dbReference type="SAM" id="Phobius"/>
    </source>
</evidence>
<keyword evidence="3" id="KW-0597">Phosphoprotein</keyword>
<dbReference type="PROSITE" id="PS50109">
    <property type="entry name" value="HIS_KIN"/>
    <property type="match status" value="1"/>
</dbReference>
<dbReference type="Proteomes" id="UP000219621">
    <property type="component" value="Unassembled WGS sequence"/>
</dbReference>
<evidence type="ECO:0000256" key="5">
    <source>
        <dbReference type="ARBA" id="ARBA00022741"/>
    </source>
</evidence>
<dbReference type="InterPro" id="IPR011495">
    <property type="entry name" value="Sig_transdc_His_kin_sub2_dim/P"/>
</dbReference>
<dbReference type="Gene3D" id="3.30.450.20">
    <property type="entry name" value="PAS domain"/>
    <property type="match status" value="3"/>
</dbReference>
<dbReference type="GO" id="GO:0004673">
    <property type="term" value="F:protein histidine kinase activity"/>
    <property type="evidence" value="ECO:0007669"/>
    <property type="project" value="UniProtKB-EC"/>
</dbReference>